<gene>
    <name evidence="3" type="ORF">K1W69_14590</name>
</gene>
<dbReference type="InterPro" id="IPR011042">
    <property type="entry name" value="6-blade_b-propeller_TolB-like"/>
</dbReference>
<reference evidence="3" key="1">
    <citation type="submission" date="2021-08" db="EMBL/GenBank/DDBJ databases">
        <title>Hoeflea bacterium WL0058 sp. nov., isolated from the sediment.</title>
        <authorList>
            <person name="Wang L."/>
            <person name="Zhang D."/>
        </authorList>
    </citation>
    <scope>NUCLEOTIDE SEQUENCE</scope>
    <source>
        <strain evidence="3">WL0058</strain>
    </source>
</reference>
<feature type="signal peptide" evidence="1">
    <location>
        <begin position="1"/>
        <end position="26"/>
    </location>
</feature>
<evidence type="ECO:0000259" key="2">
    <source>
        <dbReference type="Pfam" id="PF07995"/>
    </source>
</evidence>
<dbReference type="PANTHER" id="PTHR19328">
    <property type="entry name" value="HEDGEHOG-INTERACTING PROTEIN"/>
    <property type="match status" value="1"/>
</dbReference>
<name>A0AAE3D1Y9_9HYPH</name>
<feature type="domain" description="Glucose/Sorbosone dehydrogenase" evidence="2">
    <location>
        <begin position="67"/>
        <end position="396"/>
    </location>
</feature>
<dbReference type="SUPFAM" id="SSF50952">
    <property type="entry name" value="Soluble quinoprotein glucose dehydrogenase"/>
    <property type="match status" value="1"/>
</dbReference>
<dbReference type="InterPro" id="IPR011041">
    <property type="entry name" value="Quinoprot_gluc/sorb_DH_b-prop"/>
</dbReference>
<dbReference type="EMBL" id="JAICBX010000002">
    <property type="protein sequence ID" value="MBW8638422.1"/>
    <property type="molecule type" value="Genomic_DNA"/>
</dbReference>
<accession>A0AAE3D1Y9</accession>
<protein>
    <submittedName>
        <fullName evidence="3">PQQ-dependent sugar dehydrogenase</fullName>
    </submittedName>
</protein>
<dbReference type="InterPro" id="IPR012938">
    <property type="entry name" value="Glc/Sorbosone_DH"/>
</dbReference>
<dbReference type="Pfam" id="PF07995">
    <property type="entry name" value="GSDH"/>
    <property type="match status" value="1"/>
</dbReference>
<comment type="caution">
    <text evidence="3">The sequence shown here is derived from an EMBL/GenBank/DDBJ whole genome shotgun (WGS) entry which is preliminary data.</text>
</comment>
<evidence type="ECO:0000313" key="3">
    <source>
        <dbReference type="EMBL" id="MBW8638422.1"/>
    </source>
</evidence>
<sequence>MTSNRFFIAGLAIVFAAALSPSAVLAQDFNATPPNASWQEPAFTGQTRAPVIDETIELKQETIVDGLRNPWGVDELPGGGWIITERQGAMRLADPEGALSRPIDGLPEVDARGQGGLLDVVVRDDFQSTRRVWWSYAEPRGGGANATAVATGVLSPSGEAMTEVKVIFRQEPAWVSTKHYGSRLVFDREGALFVTTGERSDPEPRQLAQDVGTTLGKVVRINPEGGPAAGNPEIPGGLPEIWSYGHRNLQSAAIAPDGALWTVEHGPRGGDELNRPEPGLNYGWPVITYGENYSGARVGEGLTQMEGMQQPVYYWDPVIAPSGMAFYEGAMFPDWRGSVLIGGLRGQALVRLVIEDGKVRGEARYLQGEARIRDVDVAQDGAVMILTDGSSGALIRLEPDA</sequence>
<dbReference type="PANTHER" id="PTHR19328:SF75">
    <property type="entry name" value="ALDOSE SUGAR DEHYDROGENASE YLII"/>
    <property type="match status" value="1"/>
</dbReference>
<keyword evidence="1" id="KW-0732">Signal</keyword>
<dbReference type="Proteomes" id="UP001196509">
    <property type="component" value="Unassembled WGS sequence"/>
</dbReference>
<dbReference type="AlphaFoldDB" id="A0AAE3D1Y9"/>
<proteinExistence type="predicted"/>
<feature type="chain" id="PRO_5042214450" evidence="1">
    <location>
        <begin position="27"/>
        <end position="401"/>
    </location>
</feature>
<dbReference type="Gene3D" id="2.120.10.30">
    <property type="entry name" value="TolB, C-terminal domain"/>
    <property type="match status" value="1"/>
</dbReference>
<keyword evidence="4" id="KW-1185">Reference proteome</keyword>
<organism evidence="3 4">
    <name type="scientific">Flavimaribacter sediminis</name>
    <dbReference type="NCBI Taxonomy" id="2865987"/>
    <lineage>
        <taxon>Bacteria</taxon>
        <taxon>Pseudomonadati</taxon>
        <taxon>Pseudomonadota</taxon>
        <taxon>Alphaproteobacteria</taxon>
        <taxon>Hyphomicrobiales</taxon>
        <taxon>Rhizobiaceae</taxon>
        <taxon>Flavimaribacter</taxon>
    </lineage>
</organism>
<evidence type="ECO:0000313" key="4">
    <source>
        <dbReference type="Proteomes" id="UP001196509"/>
    </source>
</evidence>
<evidence type="ECO:0000256" key="1">
    <source>
        <dbReference type="SAM" id="SignalP"/>
    </source>
</evidence>